<gene>
    <name evidence="3" type="ORF">AAJ76_1190009342</name>
    <name evidence="2" type="ORF">AAJ76_3060001881</name>
</gene>
<dbReference type="GeneID" id="36318733"/>
<protein>
    <submittedName>
        <fullName evidence="2">Uncharacterized protein</fullName>
    </submittedName>
</protein>
<proteinExistence type="predicted"/>
<dbReference type="VEuPathDB" id="MicrosporidiaDB:G9O61_00g009550"/>
<feature type="non-terminal residue" evidence="2">
    <location>
        <position position="79"/>
    </location>
</feature>
<dbReference type="EMBL" id="JPQZ01000306">
    <property type="protein sequence ID" value="KKO73686.1"/>
    <property type="molecule type" value="Genomic_DNA"/>
</dbReference>
<feature type="signal peptide" evidence="1">
    <location>
        <begin position="1"/>
        <end position="19"/>
    </location>
</feature>
<reference evidence="2 4" key="1">
    <citation type="journal article" date="2015" name="Environ. Microbiol.">
        <title>Genome analyses suggest the presence of polyploidy and recent human-driven expansions in eight global populations of the honeybee pathogen Nosema ceranae.</title>
        <authorList>
            <person name="Pelin A."/>
            <person name="Selman M."/>
            <person name="Aris-Brosou S."/>
            <person name="Farinelli L."/>
            <person name="Corradi N."/>
        </authorList>
    </citation>
    <scope>NUCLEOTIDE SEQUENCE [LARGE SCALE GENOMIC DNA]</scope>
    <source>
        <strain evidence="2 4">PA08 1199</strain>
    </source>
</reference>
<keyword evidence="4" id="KW-1185">Reference proteome</keyword>
<evidence type="ECO:0000313" key="4">
    <source>
        <dbReference type="Proteomes" id="UP000034350"/>
    </source>
</evidence>
<evidence type="ECO:0000313" key="2">
    <source>
        <dbReference type="EMBL" id="KKO73686.1"/>
    </source>
</evidence>
<comment type="caution">
    <text evidence="2">The sequence shown here is derived from an EMBL/GenBank/DDBJ whole genome shotgun (WGS) entry which is preliminary data.</text>
</comment>
<dbReference type="Proteomes" id="UP000034350">
    <property type="component" value="Unassembled WGS sequence"/>
</dbReference>
<dbReference type="EMBL" id="JPQZ01000119">
    <property type="protein sequence ID" value="KKO74100.1"/>
    <property type="molecule type" value="Genomic_DNA"/>
</dbReference>
<dbReference type="SUPFAM" id="SSF56849">
    <property type="entry name" value="delta-Endotoxin (insectocide), N-terminal domain"/>
    <property type="match status" value="1"/>
</dbReference>
<accession>A0A0F9W796</accession>
<dbReference type="GO" id="GO:0090729">
    <property type="term" value="F:toxin activity"/>
    <property type="evidence" value="ECO:0007669"/>
    <property type="project" value="InterPro"/>
</dbReference>
<sequence length="79" mass="9406">MVIFFLKIVLCINTVLVPSEEQVYSNFIEQVYNMINKDLNRKNYFLCNFELDTAFTLISVSKHRVNINFRNVYFNTAED</sequence>
<evidence type="ECO:0000313" key="3">
    <source>
        <dbReference type="EMBL" id="KKO74100.1"/>
    </source>
</evidence>
<dbReference type="VEuPathDB" id="MicrosporidiaDB:AAJ76_1190009342"/>
<dbReference type="VEuPathDB" id="MicrosporidiaDB:AAJ76_3060001881"/>
<dbReference type="AlphaFoldDB" id="A0A0F9W796"/>
<reference evidence="2" key="2">
    <citation type="submission" date="2015-05" db="EMBL/GenBank/DDBJ databases">
        <authorList>
            <person name="Adrian P."/>
            <person name="Selman M."/>
            <person name="Aris-Brosou S."/>
            <person name="Farinelli L."/>
            <person name="Corradi N."/>
        </authorList>
    </citation>
    <scope>NUCLEOTIDE SEQUENCE</scope>
    <source>
        <strain evidence="2">PA08 1199</strain>
    </source>
</reference>
<dbReference type="InterPro" id="IPR036716">
    <property type="entry name" value="Pest_crys_N_sf"/>
</dbReference>
<organism evidence="2 4">
    <name type="scientific">Vairimorpha ceranae</name>
    <dbReference type="NCBI Taxonomy" id="40302"/>
    <lineage>
        <taxon>Eukaryota</taxon>
        <taxon>Fungi</taxon>
        <taxon>Fungi incertae sedis</taxon>
        <taxon>Microsporidia</taxon>
        <taxon>Nosematidae</taxon>
        <taxon>Vairimorpha</taxon>
    </lineage>
</organism>
<dbReference type="RefSeq" id="XP_024329842.1">
    <property type="nucleotide sequence ID" value="XM_024473836.1"/>
</dbReference>
<name>A0A0F9W796_9MICR</name>
<feature type="chain" id="PRO_5007403784" evidence="1">
    <location>
        <begin position="20"/>
        <end position="79"/>
    </location>
</feature>
<keyword evidence="1" id="KW-0732">Signal</keyword>
<evidence type="ECO:0000256" key="1">
    <source>
        <dbReference type="SAM" id="SignalP"/>
    </source>
</evidence>